<organism evidence="1 2">
    <name type="scientific">Aspergillus neoniger (strain CBS 115656)</name>
    <dbReference type="NCBI Taxonomy" id="1448310"/>
    <lineage>
        <taxon>Eukaryota</taxon>
        <taxon>Fungi</taxon>
        <taxon>Dikarya</taxon>
        <taxon>Ascomycota</taxon>
        <taxon>Pezizomycotina</taxon>
        <taxon>Eurotiomycetes</taxon>
        <taxon>Eurotiomycetidae</taxon>
        <taxon>Eurotiales</taxon>
        <taxon>Aspergillaceae</taxon>
        <taxon>Aspergillus</taxon>
        <taxon>Aspergillus subgen. Circumdati</taxon>
    </lineage>
</organism>
<reference evidence="1" key="1">
    <citation type="submission" date="2016-12" db="EMBL/GenBank/DDBJ databases">
        <title>The genomes of Aspergillus section Nigri reveals drivers in fungal speciation.</title>
        <authorList>
            <consortium name="DOE Joint Genome Institute"/>
            <person name="Vesth T.C."/>
            <person name="Nybo J."/>
            <person name="Theobald S."/>
            <person name="Brandl J."/>
            <person name="Frisvad J.C."/>
            <person name="Nielsen K.F."/>
            <person name="Lyhne E.K."/>
            <person name="Kogle M.E."/>
            <person name="Kuo A."/>
            <person name="Riley R."/>
            <person name="Clum A."/>
            <person name="Nolan M."/>
            <person name="Lipzen A."/>
            <person name="Salamov A."/>
            <person name="Henrissat B."/>
            <person name="Wiebenga A."/>
            <person name="De Vries R.P."/>
            <person name="Grigoriev I.V."/>
            <person name="Mortensen U.H."/>
            <person name="Andersen M.R."/>
            <person name="Baker S.E."/>
        </authorList>
    </citation>
    <scope>NUCLEOTIDE SEQUENCE [LARGE SCALE GENOMIC DNA]</scope>
    <source>
        <strain evidence="1">CBS 115656</strain>
    </source>
</reference>
<evidence type="ECO:0000313" key="2">
    <source>
        <dbReference type="Proteomes" id="UP000247647"/>
    </source>
</evidence>
<dbReference type="Proteomes" id="UP000247647">
    <property type="component" value="Unassembled WGS sequence"/>
</dbReference>
<protein>
    <submittedName>
        <fullName evidence="1">Uncharacterized protein</fullName>
    </submittedName>
</protein>
<gene>
    <name evidence="1" type="ORF">BO87DRAFT_424236</name>
</gene>
<dbReference type="RefSeq" id="XP_025481417.1">
    <property type="nucleotide sequence ID" value="XM_025627216.1"/>
</dbReference>
<dbReference type="OrthoDB" id="10418152at2759"/>
<sequence>MTPACSQETQLVLAVIIRARNYSLKSGQVACEWSVKDAASPNGVVLEVVAIVAVPHWRCRSAALHTGWSMITTTSWRIAGEALAVTARTKCSHQNKSLGRRDGGLQSFFPRALVFPLIDGADVTLDAAAAL</sequence>
<name>A0A318YNM0_ASPNB</name>
<accession>A0A318YNM0</accession>
<evidence type="ECO:0000313" key="1">
    <source>
        <dbReference type="EMBL" id="PYH35939.1"/>
    </source>
</evidence>
<dbReference type="EMBL" id="KZ821454">
    <property type="protein sequence ID" value="PYH35939.1"/>
    <property type="molecule type" value="Genomic_DNA"/>
</dbReference>
<proteinExistence type="predicted"/>
<dbReference type="AlphaFoldDB" id="A0A318YNM0"/>
<keyword evidence="2" id="KW-1185">Reference proteome</keyword>
<dbReference type="GeneID" id="37129672"/>